<dbReference type="EMBL" id="AVOT02007521">
    <property type="protein sequence ID" value="MBW0484084.1"/>
    <property type="molecule type" value="Genomic_DNA"/>
</dbReference>
<evidence type="ECO:0000313" key="2">
    <source>
        <dbReference type="EMBL" id="MBW0484084.1"/>
    </source>
</evidence>
<evidence type="ECO:0000256" key="1">
    <source>
        <dbReference type="SAM" id="MobiDB-lite"/>
    </source>
</evidence>
<protein>
    <submittedName>
        <fullName evidence="2">Uncharacterized protein</fullName>
    </submittedName>
</protein>
<feature type="region of interest" description="Disordered" evidence="1">
    <location>
        <begin position="131"/>
        <end position="208"/>
    </location>
</feature>
<dbReference type="Proteomes" id="UP000765509">
    <property type="component" value="Unassembled WGS sequence"/>
</dbReference>
<evidence type="ECO:0000313" key="3">
    <source>
        <dbReference type="Proteomes" id="UP000765509"/>
    </source>
</evidence>
<sequence length="249" mass="28502">MINPVVTSKGKFPKAVDNKFVKGTVKEVTEGLSRTTRPGIGHLEHCGEWQDTEGNHTHSVIHFPIQQKRQTRGLEGYESSPLAPPTPQISFAMEYGKQEVQFSITLGRTWSKFPDDMSQRDIFQRHYCHHQRMKSHQAVQTPGGEGNQDKGESSHYPSYRRSAEPDRDYSDSFRLKRSRATQHSSGVRPFRHQKISGKESPFFTIPGSFQEKTRIQGKNKTSFIQRQKESDPMIQKLLSLGKEVHNSHK</sequence>
<name>A0A9Q3CHE0_9BASI</name>
<accession>A0A9Q3CHE0</accession>
<comment type="caution">
    <text evidence="2">The sequence shown here is derived from an EMBL/GenBank/DDBJ whole genome shotgun (WGS) entry which is preliminary data.</text>
</comment>
<organism evidence="2 3">
    <name type="scientific">Austropuccinia psidii MF-1</name>
    <dbReference type="NCBI Taxonomy" id="1389203"/>
    <lineage>
        <taxon>Eukaryota</taxon>
        <taxon>Fungi</taxon>
        <taxon>Dikarya</taxon>
        <taxon>Basidiomycota</taxon>
        <taxon>Pucciniomycotina</taxon>
        <taxon>Pucciniomycetes</taxon>
        <taxon>Pucciniales</taxon>
        <taxon>Sphaerophragmiaceae</taxon>
        <taxon>Austropuccinia</taxon>
    </lineage>
</organism>
<reference evidence="2" key="1">
    <citation type="submission" date="2021-03" db="EMBL/GenBank/DDBJ databases">
        <title>Draft genome sequence of rust myrtle Austropuccinia psidii MF-1, a brazilian biotype.</title>
        <authorList>
            <person name="Quecine M.C."/>
            <person name="Pachon D.M.R."/>
            <person name="Bonatelli M.L."/>
            <person name="Correr F.H."/>
            <person name="Franceschini L.M."/>
            <person name="Leite T.F."/>
            <person name="Margarido G.R.A."/>
            <person name="Almeida C.A."/>
            <person name="Ferrarezi J.A."/>
            <person name="Labate C.A."/>
        </authorList>
    </citation>
    <scope>NUCLEOTIDE SEQUENCE</scope>
    <source>
        <strain evidence="2">MF-1</strain>
    </source>
</reference>
<dbReference type="AlphaFoldDB" id="A0A9Q3CHE0"/>
<keyword evidence="3" id="KW-1185">Reference proteome</keyword>
<proteinExistence type="predicted"/>
<gene>
    <name evidence="2" type="ORF">O181_023799</name>
</gene>
<feature type="compositionally biased region" description="Basic and acidic residues" evidence="1">
    <location>
        <begin position="161"/>
        <end position="174"/>
    </location>
</feature>